<gene>
    <name evidence="2" type="ORF">WA026_021338</name>
</gene>
<dbReference type="PANTHER" id="PTHR35374">
    <property type="entry name" value="CYCLIN-DEPENDENT KINASE 11A-LIKE"/>
    <property type="match status" value="1"/>
</dbReference>
<dbReference type="Pfam" id="PF26634">
    <property type="entry name" value="DUF8207"/>
    <property type="match status" value="1"/>
</dbReference>
<dbReference type="Proteomes" id="UP001431783">
    <property type="component" value="Unassembled WGS sequence"/>
</dbReference>
<evidence type="ECO:0000313" key="3">
    <source>
        <dbReference type="Proteomes" id="UP001431783"/>
    </source>
</evidence>
<sequence>MKIKSERQRKLRIQQIIRDIRKKYLTFKLGKNENDETIRRLFKQITTRLDRIEDKQLAGLISQASRPTYITSIKHEQTASKKVPASKSFVTSTPKIKKLNPSSTLAAVKEQANNQSTPFLDTKIVAETVHKTESPSSDEDDDDVKNMRNVSLSVKDPIVMNEYLESYPPEMQDYVSNIWKPETGVPIDPVYGPRYDFILSKWFLGRTPINFDKNTNEIILDGKDRFPGTQGLYDLIFNNNPLHYTNKDKE</sequence>
<dbReference type="EMBL" id="JARQZJ010000046">
    <property type="protein sequence ID" value="KAK9878323.1"/>
    <property type="molecule type" value="Genomic_DNA"/>
</dbReference>
<feature type="domain" description="DUF8207" evidence="1">
    <location>
        <begin position="187"/>
        <end position="249"/>
    </location>
</feature>
<proteinExistence type="predicted"/>
<evidence type="ECO:0000313" key="2">
    <source>
        <dbReference type="EMBL" id="KAK9878323.1"/>
    </source>
</evidence>
<evidence type="ECO:0000259" key="1">
    <source>
        <dbReference type="Pfam" id="PF26634"/>
    </source>
</evidence>
<accession>A0AAW1UB66</accession>
<comment type="caution">
    <text evidence="2">The sequence shown here is derived from an EMBL/GenBank/DDBJ whole genome shotgun (WGS) entry which is preliminary data.</text>
</comment>
<dbReference type="AlphaFoldDB" id="A0AAW1UB66"/>
<dbReference type="InterPro" id="IPR058520">
    <property type="entry name" value="DUF8207"/>
</dbReference>
<keyword evidence="3" id="KW-1185">Reference proteome</keyword>
<organism evidence="2 3">
    <name type="scientific">Henosepilachna vigintioctopunctata</name>
    <dbReference type="NCBI Taxonomy" id="420089"/>
    <lineage>
        <taxon>Eukaryota</taxon>
        <taxon>Metazoa</taxon>
        <taxon>Ecdysozoa</taxon>
        <taxon>Arthropoda</taxon>
        <taxon>Hexapoda</taxon>
        <taxon>Insecta</taxon>
        <taxon>Pterygota</taxon>
        <taxon>Neoptera</taxon>
        <taxon>Endopterygota</taxon>
        <taxon>Coleoptera</taxon>
        <taxon>Polyphaga</taxon>
        <taxon>Cucujiformia</taxon>
        <taxon>Coccinelloidea</taxon>
        <taxon>Coccinellidae</taxon>
        <taxon>Epilachninae</taxon>
        <taxon>Epilachnini</taxon>
        <taxon>Henosepilachna</taxon>
    </lineage>
</organism>
<protein>
    <recommendedName>
        <fullName evidence="1">DUF8207 domain-containing protein</fullName>
    </recommendedName>
</protein>
<reference evidence="2 3" key="1">
    <citation type="submission" date="2023-03" db="EMBL/GenBank/DDBJ databases">
        <title>Genome insight into feeding habits of ladybird beetles.</title>
        <authorList>
            <person name="Li H.-S."/>
            <person name="Huang Y.-H."/>
            <person name="Pang H."/>
        </authorList>
    </citation>
    <scope>NUCLEOTIDE SEQUENCE [LARGE SCALE GENOMIC DNA]</scope>
    <source>
        <strain evidence="2">SYSU_2023b</strain>
        <tissue evidence="2">Whole body</tissue>
    </source>
</reference>
<name>A0AAW1UB66_9CUCU</name>
<dbReference type="PANTHER" id="PTHR35374:SF1">
    <property type="entry name" value="PROTEIN KINASE DOMAIN-CONTAINING PROTEIN"/>
    <property type="match status" value="1"/>
</dbReference>